<keyword evidence="7" id="KW-0256">Endoplasmic reticulum</keyword>
<protein>
    <recommendedName>
        <fullName evidence="13">DUF2029 domain-containing protein</fullName>
    </recommendedName>
</protein>
<dbReference type="InterPro" id="IPR007315">
    <property type="entry name" value="PIG-V/Gpi18"/>
</dbReference>
<reference evidence="12" key="1">
    <citation type="journal article" date="2019" name="Int. J. Syst. Evol. Microbiol.">
        <title>The Global Catalogue of Microorganisms (GCM) 10K type strain sequencing project: providing services to taxonomists for standard genome sequencing and annotation.</title>
        <authorList>
            <consortium name="The Broad Institute Genomics Platform"/>
            <consortium name="The Broad Institute Genome Sequencing Center for Infectious Disease"/>
            <person name="Wu L."/>
            <person name="Ma J."/>
        </authorList>
    </citation>
    <scope>NUCLEOTIDE SEQUENCE [LARGE SCALE GENOMIC DNA]</scope>
    <source>
        <strain evidence="12">CCUG 52478</strain>
    </source>
</reference>
<accession>A0ABW3W213</accession>
<evidence type="ECO:0000256" key="2">
    <source>
        <dbReference type="ARBA" id="ARBA00004687"/>
    </source>
</evidence>
<evidence type="ECO:0000256" key="4">
    <source>
        <dbReference type="ARBA" id="ARBA00022676"/>
    </source>
</evidence>
<evidence type="ECO:0000256" key="7">
    <source>
        <dbReference type="ARBA" id="ARBA00022824"/>
    </source>
</evidence>
<evidence type="ECO:0000256" key="1">
    <source>
        <dbReference type="ARBA" id="ARBA00004477"/>
    </source>
</evidence>
<keyword evidence="12" id="KW-1185">Reference proteome</keyword>
<keyword evidence="3" id="KW-0337">GPI-anchor biosynthesis</keyword>
<comment type="subcellular location">
    <subcellularLocation>
        <location evidence="1">Endoplasmic reticulum membrane</location>
        <topology evidence="1">Multi-pass membrane protein</topology>
    </subcellularLocation>
</comment>
<feature type="transmembrane region" description="Helical" evidence="10">
    <location>
        <begin position="126"/>
        <end position="149"/>
    </location>
</feature>
<name>A0ABW3W213_9ACTN</name>
<feature type="transmembrane region" description="Helical" evidence="10">
    <location>
        <begin position="156"/>
        <end position="179"/>
    </location>
</feature>
<proteinExistence type="predicted"/>
<dbReference type="PANTHER" id="PTHR12468">
    <property type="entry name" value="GPI MANNOSYLTRANSFERASE 2"/>
    <property type="match status" value="1"/>
</dbReference>
<keyword evidence="5" id="KW-0808">Transferase</keyword>
<keyword evidence="4" id="KW-0328">Glycosyltransferase</keyword>
<dbReference type="EMBL" id="JBHTLX010000021">
    <property type="protein sequence ID" value="MFD1249363.1"/>
    <property type="molecule type" value="Genomic_DNA"/>
</dbReference>
<evidence type="ECO:0000313" key="12">
    <source>
        <dbReference type="Proteomes" id="UP001597229"/>
    </source>
</evidence>
<dbReference type="RefSeq" id="WP_367919711.1">
    <property type="nucleotide sequence ID" value="NZ_BAABAC010000024.1"/>
</dbReference>
<gene>
    <name evidence="11" type="ORF">ACFQ3F_16305</name>
</gene>
<keyword evidence="8 10" id="KW-1133">Transmembrane helix</keyword>
<dbReference type="Proteomes" id="UP001597229">
    <property type="component" value="Unassembled WGS sequence"/>
</dbReference>
<evidence type="ECO:0008006" key="13">
    <source>
        <dbReference type="Google" id="ProtNLM"/>
    </source>
</evidence>
<dbReference type="PANTHER" id="PTHR12468:SF2">
    <property type="entry name" value="GPI MANNOSYLTRANSFERASE 2"/>
    <property type="match status" value="1"/>
</dbReference>
<evidence type="ECO:0000256" key="9">
    <source>
        <dbReference type="ARBA" id="ARBA00023136"/>
    </source>
</evidence>
<feature type="transmembrane region" description="Helical" evidence="10">
    <location>
        <begin position="20"/>
        <end position="39"/>
    </location>
</feature>
<comment type="pathway">
    <text evidence="2">Glycolipid biosynthesis; glycosylphosphatidylinositol-anchor biosynthesis.</text>
</comment>
<feature type="transmembrane region" description="Helical" evidence="10">
    <location>
        <begin position="240"/>
        <end position="261"/>
    </location>
</feature>
<evidence type="ECO:0000256" key="3">
    <source>
        <dbReference type="ARBA" id="ARBA00022502"/>
    </source>
</evidence>
<organism evidence="11 12">
    <name type="scientific">Nocardioides ginsengisoli</name>
    <dbReference type="NCBI Taxonomy" id="363868"/>
    <lineage>
        <taxon>Bacteria</taxon>
        <taxon>Bacillati</taxon>
        <taxon>Actinomycetota</taxon>
        <taxon>Actinomycetes</taxon>
        <taxon>Propionibacteriales</taxon>
        <taxon>Nocardioidaceae</taxon>
        <taxon>Nocardioides</taxon>
    </lineage>
</organism>
<evidence type="ECO:0000256" key="10">
    <source>
        <dbReference type="SAM" id="Phobius"/>
    </source>
</evidence>
<sequence length="409" mass="45053">MLQQRREKGIQRRLGTLLTYYWVPLAACLLTRLLDILLIEVVSAHQVSTDDFADNAYIHVHHPADPGFLGVATNWDGQWYQTIAEHGYPGDLPTDHHGVVTMNPWAFLPLYPTLVRVLMPLTGGSFVVAASLVSVLTSTIAFCWLYRLVREHAGPWLAAGLVIAINAFPAAPTFVTAYSEGLGLLVVVAALDLLRRRRYGWFCVAMIVLGFTRPIAIAFGPVVVLHALMRRRQEGPLPRTTYGGLALAAASTAVGFVLWPLTAALVTGRLDAYPKTQAAWADPGAGWESWLVSSWTMGAAMTFVVGVAVAAAGWMLFRPDARRWPVELRFWAASYSAFLLASARPTPSIIRYGMLTLIFCFPFAELGWRSSRRVRGLIVAAIAVGAVVMHYVWLDGWFILSEEQLVGYP</sequence>
<feature type="transmembrane region" description="Helical" evidence="10">
    <location>
        <begin position="295"/>
        <end position="317"/>
    </location>
</feature>
<evidence type="ECO:0000313" key="11">
    <source>
        <dbReference type="EMBL" id="MFD1249363.1"/>
    </source>
</evidence>
<comment type="caution">
    <text evidence="11">The sequence shown here is derived from an EMBL/GenBank/DDBJ whole genome shotgun (WGS) entry which is preliminary data.</text>
</comment>
<feature type="transmembrane region" description="Helical" evidence="10">
    <location>
        <begin position="199"/>
        <end position="228"/>
    </location>
</feature>
<evidence type="ECO:0000256" key="6">
    <source>
        <dbReference type="ARBA" id="ARBA00022692"/>
    </source>
</evidence>
<evidence type="ECO:0000256" key="5">
    <source>
        <dbReference type="ARBA" id="ARBA00022679"/>
    </source>
</evidence>
<evidence type="ECO:0000256" key="8">
    <source>
        <dbReference type="ARBA" id="ARBA00022989"/>
    </source>
</evidence>
<keyword evidence="6 10" id="KW-0812">Transmembrane</keyword>
<keyword evidence="9 10" id="KW-0472">Membrane</keyword>
<feature type="transmembrane region" description="Helical" evidence="10">
    <location>
        <begin position="374"/>
        <end position="393"/>
    </location>
</feature>